<sequence>MNSIKGSCSLIASLNKALLRRYDHITYLRPTLLNGNVSVVLPAAQLIHTTPNLQLFWERHRKGGYNRNVKRVSQKELILNGLKELKKEILLWKEEVKEKLECDPILVYRPGETDVMWQFTEENDLENWKVTSDRDHNEGQSFCSFDISPAGHGLFSGNVQSKVPIDGRVKRAGYCNLQSLRARKSFKRDTYWDWTPYNMLVIKLRGDGRSYLLNIASEGLYDVWWNDMFHYVLYTRGGPHWQIAKIPFSKFFLSSKGRVQDKQAPLPLNRISSFGVSVAGRGGHDGPFNLEIDYIGLEFDPVHTEEFAYEMYKQPKYTVAQ</sequence>
<comment type="subcellular location">
    <subcellularLocation>
        <location evidence="1">Mitochondrion</location>
    </subcellularLocation>
</comment>
<dbReference type="GO" id="GO:0005739">
    <property type="term" value="C:mitochondrion"/>
    <property type="evidence" value="ECO:0007669"/>
    <property type="project" value="UniProtKB-SubCell"/>
</dbReference>
<dbReference type="SUPFAM" id="SSF49785">
    <property type="entry name" value="Galactose-binding domain-like"/>
    <property type="match status" value="1"/>
</dbReference>
<keyword evidence="4" id="KW-0143">Chaperone</keyword>
<evidence type="ECO:0000256" key="4">
    <source>
        <dbReference type="ARBA" id="ARBA00023186"/>
    </source>
</evidence>
<dbReference type="GO" id="GO:0051082">
    <property type="term" value="F:unfolded protein binding"/>
    <property type="evidence" value="ECO:0007669"/>
    <property type="project" value="TreeGrafter"/>
</dbReference>
<gene>
    <name evidence="6" type="primary">CIA30</name>
    <name evidence="6" type="ORF">Bhyg_10958</name>
</gene>
<accession>A0A9Q0MW46</accession>
<dbReference type="GO" id="GO:0032981">
    <property type="term" value="P:mitochondrial respiratory chain complex I assembly"/>
    <property type="evidence" value="ECO:0007669"/>
    <property type="project" value="TreeGrafter"/>
</dbReference>
<keyword evidence="3" id="KW-0496">Mitochondrion</keyword>
<dbReference type="Proteomes" id="UP001151699">
    <property type="component" value="Chromosome X"/>
</dbReference>
<dbReference type="InterPro" id="IPR008979">
    <property type="entry name" value="Galactose-bd-like_sf"/>
</dbReference>
<organism evidence="6 7">
    <name type="scientific">Pseudolycoriella hygida</name>
    <dbReference type="NCBI Taxonomy" id="35572"/>
    <lineage>
        <taxon>Eukaryota</taxon>
        <taxon>Metazoa</taxon>
        <taxon>Ecdysozoa</taxon>
        <taxon>Arthropoda</taxon>
        <taxon>Hexapoda</taxon>
        <taxon>Insecta</taxon>
        <taxon>Pterygota</taxon>
        <taxon>Neoptera</taxon>
        <taxon>Endopterygota</taxon>
        <taxon>Diptera</taxon>
        <taxon>Nematocera</taxon>
        <taxon>Sciaroidea</taxon>
        <taxon>Sciaridae</taxon>
        <taxon>Pseudolycoriella</taxon>
    </lineage>
</organism>
<comment type="similarity">
    <text evidence="2">Belongs to the CIA30 family.</text>
</comment>
<name>A0A9Q0MW46_9DIPT</name>
<protein>
    <submittedName>
        <fullName evidence="6">Complex I intermediate-associated protein 30, mitochondrial</fullName>
    </submittedName>
</protein>
<dbReference type="Pfam" id="PF08547">
    <property type="entry name" value="CIA30"/>
    <property type="match status" value="1"/>
</dbReference>
<evidence type="ECO:0000256" key="1">
    <source>
        <dbReference type="ARBA" id="ARBA00004173"/>
    </source>
</evidence>
<keyword evidence="7" id="KW-1185">Reference proteome</keyword>
<dbReference type="PANTHER" id="PTHR13194">
    <property type="entry name" value="COMPLEX I INTERMEDIATE-ASSOCIATED PROTEIN 30"/>
    <property type="match status" value="1"/>
</dbReference>
<dbReference type="OrthoDB" id="42561at2759"/>
<reference evidence="6" key="1">
    <citation type="submission" date="2022-07" db="EMBL/GenBank/DDBJ databases">
        <authorList>
            <person name="Trinca V."/>
            <person name="Uliana J.V.C."/>
            <person name="Torres T.T."/>
            <person name="Ward R.J."/>
            <person name="Monesi N."/>
        </authorList>
    </citation>
    <scope>NUCLEOTIDE SEQUENCE</scope>
    <source>
        <strain evidence="6">HSMRA1968</strain>
        <tissue evidence="6">Whole embryos</tissue>
    </source>
</reference>
<dbReference type="AlphaFoldDB" id="A0A9Q0MW46"/>
<dbReference type="EMBL" id="WJQU01000003">
    <property type="protein sequence ID" value="KAJ6638225.1"/>
    <property type="molecule type" value="Genomic_DNA"/>
</dbReference>
<comment type="caution">
    <text evidence="6">The sequence shown here is derived from an EMBL/GenBank/DDBJ whole genome shotgun (WGS) entry which is preliminary data.</text>
</comment>
<proteinExistence type="inferred from homology"/>
<dbReference type="InterPro" id="IPR013857">
    <property type="entry name" value="NADH-UbQ_OxRdtase-assoc_prot30"/>
</dbReference>
<feature type="domain" description="NADH:ubiquinone oxidoreductase intermediate-associated protein 30" evidence="5">
    <location>
        <begin position="117"/>
        <end position="292"/>
    </location>
</feature>
<dbReference type="GO" id="GO:0006120">
    <property type="term" value="P:mitochondrial electron transport, NADH to ubiquinone"/>
    <property type="evidence" value="ECO:0007669"/>
    <property type="project" value="TreeGrafter"/>
</dbReference>
<evidence type="ECO:0000256" key="2">
    <source>
        <dbReference type="ARBA" id="ARBA00007884"/>
    </source>
</evidence>
<dbReference type="InterPro" id="IPR039131">
    <property type="entry name" value="NDUFAF1"/>
</dbReference>
<dbReference type="PANTHER" id="PTHR13194:SF18">
    <property type="entry name" value="COMPLEX I INTERMEDIATE-ASSOCIATED PROTEIN 30, MITOCHONDRIAL"/>
    <property type="match status" value="1"/>
</dbReference>
<evidence type="ECO:0000256" key="3">
    <source>
        <dbReference type="ARBA" id="ARBA00023128"/>
    </source>
</evidence>
<evidence type="ECO:0000259" key="5">
    <source>
        <dbReference type="Pfam" id="PF08547"/>
    </source>
</evidence>
<evidence type="ECO:0000313" key="7">
    <source>
        <dbReference type="Proteomes" id="UP001151699"/>
    </source>
</evidence>
<evidence type="ECO:0000313" key="6">
    <source>
        <dbReference type="EMBL" id="KAJ6638225.1"/>
    </source>
</evidence>